<evidence type="ECO:0000313" key="1">
    <source>
        <dbReference type="EMBL" id="KAK8087690.1"/>
    </source>
</evidence>
<evidence type="ECO:0000313" key="2">
    <source>
        <dbReference type="Proteomes" id="UP001433268"/>
    </source>
</evidence>
<organism evidence="1 2">
    <name type="scientific">Apiospora hydei</name>
    <dbReference type="NCBI Taxonomy" id="1337664"/>
    <lineage>
        <taxon>Eukaryota</taxon>
        <taxon>Fungi</taxon>
        <taxon>Dikarya</taxon>
        <taxon>Ascomycota</taxon>
        <taxon>Pezizomycotina</taxon>
        <taxon>Sordariomycetes</taxon>
        <taxon>Xylariomycetidae</taxon>
        <taxon>Amphisphaeriales</taxon>
        <taxon>Apiosporaceae</taxon>
        <taxon>Apiospora</taxon>
    </lineage>
</organism>
<dbReference type="RefSeq" id="XP_066670584.1">
    <property type="nucleotide sequence ID" value="XM_066806966.1"/>
</dbReference>
<dbReference type="EMBL" id="JAQQWN010000004">
    <property type="protein sequence ID" value="KAK8087690.1"/>
    <property type="molecule type" value="Genomic_DNA"/>
</dbReference>
<dbReference type="GeneID" id="92040026"/>
<protein>
    <submittedName>
        <fullName evidence="1">Uncharacterized protein</fullName>
    </submittedName>
</protein>
<proteinExistence type="predicted"/>
<sequence length="303" mass="33540">MDLWRSQCSNTIAPVAFHPSEPWACWSPSAHKFCLASTATGKIERTTLPEPPDVDFGSAQSIHKEFYASGTDDRLMYLVLAATPLGTGMQCHLSVSRLELVRKGDDTLEVSALGPSSTLSYFVGEVSLNPLILTAWRPDHVCVALPPLSCKPKIVRLPFPPRSQWGRDNQPAFQTPRESIVFPSSTPFCHPRLSVDEKGILSLFLTAQSFASKPLKDAPNLIGPCETATVDNTEQGPFHISWSLDSRTDWRDWDAVTDSGSEQRNSMEDEARRLRGSYVAPGQPFIVPVRSGLDYRTKMFISC</sequence>
<gene>
    <name evidence="1" type="ORF">PG997_002651</name>
</gene>
<keyword evidence="2" id="KW-1185">Reference proteome</keyword>
<reference evidence="1 2" key="1">
    <citation type="submission" date="2023-01" db="EMBL/GenBank/DDBJ databases">
        <title>Analysis of 21 Apiospora genomes using comparative genomics revels a genus with tremendous synthesis potential of carbohydrate active enzymes and secondary metabolites.</title>
        <authorList>
            <person name="Sorensen T."/>
        </authorList>
    </citation>
    <scope>NUCLEOTIDE SEQUENCE [LARGE SCALE GENOMIC DNA]</scope>
    <source>
        <strain evidence="1 2">CBS 114990</strain>
    </source>
</reference>
<dbReference type="Proteomes" id="UP001433268">
    <property type="component" value="Unassembled WGS sequence"/>
</dbReference>
<name>A0ABR1WX23_9PEZI</name>
<comment type="caution">
    <text evidence="1">The sequence shown here is derived from an EMBL/GenBank/DDBJ whole genome shotgun (WGS) entry which is preliminary data.</text>
</comment>
<accession>A0ABR1WX23</accession>